<proteinExistence type="predicted"/>
<gene>
    <name evidence="2" type="ORF">E2C01_102140</name>
</gene>
<dbReference type="AlphaFoldDB" id="A0A5B7KHK8"/>
<comment type="caution">
    <text evidence="2">The sequence shown here is derived from an EMBL/GenBank/DDBJ whole genome shotgun (WGS) entry which is preliminary data.</text>
</comment>
<evidence type="ECO:0000313" key="3">
    <source>
        <dbReference type="Proteomes" id="UP000324222"/>
    </source>
</evidence>
<dbReference type="Proteomes" id="UP000324222">
    <property type="component" value="Unassembled WGS sequence"/>
</dbReference>
<protein>
    <submittedName>
        <fullName evidence="2">Uncharacterized protein</fullName>
    </submittedName>
</protein>
<dbReference type="OrthoDB" id="6378746at2759"/>
<keyword evidence="3" id="KW-1185">Reference proteome</keyword>
<sequence length="63" mass="7051">MWPSLHFERGFSMFLCAALLLVPLVIMVAAYSSITVSLWHGMKLERETGQGTEPCTSHFVLPL</sequence>
<name>A0A5B7KHK8_PORTR</name>
<keyword evidence="1" id="KW-0812">Transmembrane</keyword>
<feature type="transmembrane region" description="Helical" evidence="1">
    <location>
        <begin position="12"/>
        <end position="39"/>
    </location>
</feature>
<organism evidence="2 3">
    <name type="scientific">Portunus trituberculatus</name>
    <name type="common">Swimming crab</name>
    <name type="synonym">Neptunus trituberculatus</name>
    <dbReference type="NCBI Taxonomy" id="210409"/>
    <lineage>
        <taxon>Eukaryota</taxon>
        <taxon>Metazoa</taxon>
        <taxon>Ecdysozoa</taxon>
        <taxon>Arthropoda</taxon>
        <taxon>Crustacea</taxon>
        <taxon>Multicrustacea</taxon>
        <taxon>Malacostraca</taxon>
        <taxon>Eumalacostraca</taxon>
        <taxon>Eucarida</taxon>
        <taxon>Decapoda</taxon>
        <taxon>Pleocyemata</taxon>
        <taxon>Brachyura</taxon>
        <taxon>Eubrachyura</taxon>
        <taxon>Portunoidea</taxon>
        <taxon>Portunidae</taxon>
        <taxon>Portuninae</taxon>
        <taxon>Portunus</taxon>
    </lineage>
</organism>
<evidence type="ECO:0000256" key="1">
    <source>
        <dbReference type="SAM" id="Phobius"/>
    </source>
</evidence>
<evidence type="ECO:0000313" key="2">
    <source>
        <dbReference type="EMBL" id="MPD06334.1"/>
    </source>
</evidence>
<keyword evidence="1" id="KW-1133">Transmembrane helix</keyword>
<dbReference type="EMBL" id="VSRR010150615">
    <property type="protein sequence ID" value="MPD06334.1"/>
    <property type="molecule type" value="Genomic_DNA"/>
</dbReference>
<accession>A0A5B7KHK8</accession>
<keyword evidence="1" id="KW-0472">Membrane</keyword>
<reference evidence="2 3" key="1">
    <citation type="submission" date="2019-05" db="EMBL/GenBank/DDBJ databases">
        <title>Another draft genome of Portunus trituberculatus and its Hox gene families provides insights of decapod evolution.</title>
        <authorList>
            <person name="Jeong J.-H."/>
            <person name="Song I."/>
            <person name="Kim S."/>
            <person name="Choi T."/>
            <person name="Kim D."/>
            <person name="Ryu S."/>
            <person name="Kim W."/>
        </authorList>
    </citation>
    <scope>NUCLEOTIDE SEQUENCE [LARGE SCALE GENOMIC DNA]</scope>
    <source>
        <tissue evidence="2">Muscle</tissue>
    </source>
</reference>